<accession>A0A8S4DR91</accession>
<keyword evidence="4" id="KW-1185">Reference proteome</keyword>
<feature type="domain" description="Kazal-like" evidence="2">
    <location>
        <begin position="291"/>
        <end position="336"/>
    </location>
</feature>
<protein>
    <submittedName>
        <fullName evidence="3">(diamondback moth) hypothetical protein</fullName>
    </submittedName>
</protein>
<evidence type="ECO:0000313" key="4">
    <source>
        <dbReference type="Proteomes" id="UP000653454"/>
    </source>
</evidence>
<gene>
    <name evidence="3" type="ORF">PLXY2_LOCUS2782</name>
</gene>
<dbReference type="InterPro" id="IPR002350">
    <property type="entry name" value="Kazal_dom"/>
</dbReference>
<dbReference type="AlphaFoldDB" id="A0A8S4DR91"/>
<dbReference type="InterPro" id="IPR036058">
    <property type="entry name" value="Kazal_dom_sf"/>
</dbReference>
<evidence type="ECO:0000256" key="1">
    <source>
        <dbReference type="SAM" id="SignalP"/>
    </source>
</evidence>
<keyword evidence="1" id="KW-0732">Signal</keyword>
<evidence type="ECO:0000259" key="2">
    <source>
        <dbReference type="Pfam" id="PF07648"/>
    </source>
</evidence>
<comment type="caution">
    <text evidence="3">The sequence shown here is derived from an EMBL/GenBank/DDBJ whole genome shotgun (WGS) entry which is preliminary data.</text>
</comment>
<dbReference type="CDD" id="cd00104">
    <property type="entry name" value="KAZAL_FS"/>
    <property type="match status" value="1"/>
</dbReference>
<organism evidence="3 4">
    <name type="scientific">Plutella xylostella</name>
    <name type="common">Diamondback moth</name>
    <name type="synonym">Plutella maculipennis</name>
    <dbReference type="NCBI Taxonomy" id="51655"/>
    <lineage>
        <taxon>Eukaryota</taxon>
        <taxon>Metazoa</taxon>
        <taxon>Ecdysozoa</taxon>
        <taxon>Arthropoda</taxon>
        <taxon>Hexapoda</taxon>
        <taxon>Insecta</taxon>
        <taxon>Pterygota</taxon>
        <taxon>Neoptera</taxon>
        <taxon>Endopterygota</taxon>
        <taxon>Lepidoptera</taxon>
        <taxon>Glossata</taxon>
        <taxon>Ditrysia</taxon>
        <taxon>Yponomeutoidea</taxon>
        <taxon>Plutellidae</taxon>
        <taxon>Plutella</taxon>
    </lineage>
</organism>
<proteinExistence type="predicted"/>
<reference evidence="3" key="1">
    <citation type="submission" date="2020-11" db="EMBL/GenBank/DDBJ databases">
        <authorList>
            <person name="Whiteford S."/>
        </authorList>
    </citation>
    <scope>NUCLEOTIDE SEQUENCE</scope>
</reference>
<dbReference type="Gene3D" id="3.30.60.30">
    <property type="match status" value="1"/>
</dbReference>
<evidence type="ECO:0000313" key="3">
    <source>
        <dbReference type="EMBL" id="CAG9102986.1"/>
    </source>
</evidence>
<dbReference type="Pfam" id="PF07648">
    <property type="entry name" value="Kazal_2"/>
    <property type="match status" value="2"/>
</dbReference>
<dbReference type="SUPFAM" id="SSF100895">
    <property type="entry name" value="Kazal-type serine protease inhibitors"/>
    <property type="match status" value="1"/>
</dbReference>
<name>A0A8S4DR91_PLUXY</name>
<feature type="domain" description="Kazal-like" evidence="2">
    <location>
        <begin position="31"/>
        <end position="67"/>
    </location>
</feature>
<dbReference type="EMBL" id="CAJHNJ030000007">
    <property type="protein sequence ID" value="CAG9102986.1"/>
    <property type="molecule type" value="Genomic_DNA"/>
</dbReference>
<dbReference type="Proteomes" id="UP000653454">
    <property type="component" value="Unassembled WGS sequence"/>
</dbReference>
<feature type="chain" id="PRO_5035748773" evidence="1">
    <location>
        <begin position="18"/>
        <end position="405"/>
    </location>
</feature>
<feature type="signal peptide" evidence="1">
    <location>
        <begin position="1"/>
        <end position="17"/>
    </location>
</feature>
<sequence>MRLQVLLFSSIVMTVNGLKEEEIKEICSSLDCSNSTKEAVCGVRAEGEGYKLKEFDSECELLKFGCDVTKIERYGLIGYSFCEQVFHRSHDSKNAEDLTNHGSDNDEDELYNDASNMCEQNICSSGNDTTEVCAIRKEDNAFRIKLFQSQCELSKHNCRQKLKYTETLSVDCLDLQENYTNEILAAEKAEEFFQTIGPNDLGEKISKLVVVSDLPFHNGDINSTVQNFFDRTHSSKLVLKQLTASEVSRRSMHNTHPGPVQVFEPVVPNTDEKDRFDDYEHEPTLQTCFHKCPESCPDIYKPVCGTAGLNAREPSLLFKNHCFMDIAQCKMYRERKTKTSKSSKYQGLTFLFCLGDQSYNTLRLVPLIRSLQRMGRIRQRGSFHYRIQNYRTQNNVLVREPNFMG</sequence>